<proteinExistence type="predicted"/>
<feature type="region of interest" description="Disordered" evidence="1">
    <location>
        <begin position="64"/>
        <end position="127"/>
    </location>
</feature>
<feature type="compositionally biased region" description="Basic and acidic residues" evidence="1">
    <location>
        <begin position="108"/>
        <end position="127"/>
    </location>
</feature>
<comment type="caution">
    <text evidence="2">The sequence shown here is derived from an EMBL/GenBank/DDBJ whole genome shotgun (WGS) entry which is preliminary data.</text>
</comment>
<feature type="compositionally biased region" description="Basic and acidic residues" evidence="1">
    <location>
        <begin position="64"/>
        <end position="88"/>
    </location>
</feature>
<feature type="compositionally biased region" description="Basic and acidic residues" evidence="1">
    <location>
        <begin position="11"/>
        <end position="23"/>
    </location>
</feature>
<organism evidence="2 3">
    <name type="scientific">Marasmius crinis-equi</name>
    <dbReference type="NCBI Taxonomy" id="585013"/>
    <lineage>
        <taxon>Eukaryota</taxon>
        <taxon>Fungi</taxon>
        <taxon>Dikarya</taxon>
        <taxon>Basidiomycota</taxon>
        <taxon>Agaricomycotina</taxon>
        <taxon>Agaricomycetes</taxon>
        <taxon>Agaricomycetidae</taxon>
        <taxon>Agaricales</taxon>
        <taxon>Marasmiineae</taxon>
        <taxon>Marasmiaceae</taxon>
        <taxon>Marasmius</taxon>
    </lineage>
</organism>
<accession>A0ABR3EKP5</accession>
<dbReference type="Gene3D" id="1.20.5.340">
    <property type="match status" value="1"/>
</dbReference>
<protein>
    <submittedName>
        <fullName evidence="2">Uncharacterized protein</fullName>
    </submittedName>
</protein>
<evidence type="ECO:0000313" key="2">
    <source>
        <dbReference type="EMBL" id="KAL0563452.1"/>
    </source>
</evidence>
<sequence>MATDRKRKPPRRGESIERPARKFRACDDDQEVAIKRLQEEHELRWAERELAFREQLASLIEANQRHNQERRQEVNQKHDVEHRQEKRRSSTSKRAREPVVGPTGQNLSDHHKSLRQRDKNQWKRKETELAEQINDQQNQIRGLNERLRESQDKCVSLQKDYDRLKVEADKHKIASITRVRQADGSSELKELTSRLQNSEEARRNLESQVSELQERLDVGWNLNDLSGRLSELEEEITALRLSERNLEVEVSARDDRITTLTLEQEALRLSGQEKATRLEESETALMDLRT</sequence>
<name>A0ABR3EKP5_9AGAR</name>
<feature type="region of interest" description="Disordered" evidence="1">
    <location>
        <begin position="1"/>
        <end position="23"/>
    </location>
</feature>
<reference evidence="2 3" key="1">
    <citation type="submission" date="2024-02" db="EMBL/GenBank/DDBJ databases">
        <title>A draft genome for the cacao thread blight pathogen Marasmius crinis-equi.</title>
        <authorList>
            <person name="Cohen S.P."/>
            <person name="Baruah I.K."/>
            <person name="Amoako-Attah I."/>
            <person name="Bukari Y."/>
            <person name="Meinhardt L.W."/>
            <person name="Bailey B.A."/>
        </authorList>
    </citation>
    <scope>NUCLEOTIDE SEQUENCE [LARGE SCALE GENOMIC DNA]</scope>
    <source>
        <strain evidence="2 3">GH-76</strain>
    </source>
</reference>
<gene>
    <name evidence="2" type="ORF">V5O48_018616</name>
</gene>
<evidence type="ECO:0000256" key="1">
    <source>
        <dbReference type="SAM" id="MobiDB-lite"/>
    </source>
</evidence>
<feature type="non-terminal residue" evidence="2">
    <location>
        <position position="290"/>
    </location>
</feature>
<feature type="compositionally biased region" description="Basic residues" evidence="1">
    <location>
        <begin position="1"/>
        <end position="10"/>
    </location>
</feature>
<keyword evidence="3" id="KW-1185">Reference proteome</keyword>
<dbReference type="EMBL" id="JBAHYK010003495">
    <property type="protein sequence ID" value="KAL0563452.1"/>
    <property type="molecule type" value="Genomic_DNA"/>
</dbReference>
<dbReference type="Proteomes" id="UP001465976">
    <property type="component" value="Unassembled WGS sequence"/>
</dbReference>
<evidence type="ECO:0000313" key="3">
    <source>
        <dbReference type="Proteomes" id="UP001465976"/>
    </source>
</evidence>